<dbReference type="SUPFAM" id="SSF53822">
    <property type="entry name" value="Periplasmic binding protein-like I"/>
    <property type="match status" value="1"/>
</dbReference>
<accession>A0ABV4EW97</accession>
<dbReference type="PANTHER" id="PTHR47235:SF1">
    <property type="entry name" value="BLR6548 PROTEIN"/>
    <property type="match status" value="1"/>
</dbReference>
<evidence type="ECO:0000259" key="3">
    <source>
        <dbReference type="Pfam" id="PF13458"/>
    </source>
</evidence>
<dbReference type="InterPro" id="IPR028082">
    <property type="entry name" value="Peripla_BP_I"/>
</dbReference>
<keyword evidence="5" id="KW-1185">Reference proteome</keyword>
<comment type="caution">
    <text evidence="4">The sequence shown here is derived from an EMBL/GenBank/DDBJ whole genome shotgun (WGS) entry which is preliminary data.</text>
</comment>
<evidence type="ECO:0000313" key="5">
    <source>
        <dbReference type="Proteomes" id="UP001565471"/>
    </source>
</evidence>
<proteinExistence type="inferred from homology"/>
<comment type="similarity">
    <text evidence="1">Belongs to the leucine-binding protein family.</text>
</comment>
<evidence type="ECO:0000256" key="1">
    <source>
        <dbReference type="ARBA" id="ARBA00010062"/>
    </source>
</evidence>
<dbReference type="CDD" id="cd06343">
    <property type="entry name" value="PBP1_ABC_ligand_binding-like"/>
    <property type="match status" value="1"/>
</dbReference>
<evidence type="ECO:0000256" key="2">
    <source>
        <dbReference type="ARBA" id="ARBA00022729"/>
    </source>
</evidence>
<evidence type="ECO:0000313" key="4">
    <source>
        <dbReference type="EMBL" id="MEY9315184.1"/>
    </source>
</evidence>
<name>A0ABV4EW97_BRAEL</name>
<dbReference type="InterPro" id="IPR028081">
    <property type="entry name" value="Leu-bd"/>
</dbReference>
<keyword evidence="2" id="KW-0732">Signal</keyword>
<dbReference type="Proteomes" id="UP001565471">
    <property type="component" value="Unassembled WGS sequence"/>
</dbReference>
<dbReference type="PANTHER" id="PTHR47235">
    <property type="entry name" value="BLR6548 PROTEIN"/>
    <property type="match status" value="1"/>
</dbReference>
<reference evidence="4 5" key="1">
    <citation type="submission" date="2024-07" db="EMBL/GenBank/DDBJ databases">
        <title>Genomic Encyclopedia of Type Strains, Phase V (KMG-V): Genome sequencing to study the core and pangenomes of soil and plant-associated prokaryotes.</title>
        <authorList>
            <person name="Whitman W."/>
        </authorList>
    </citation>
    <scope>NUCLEOTIDE SEQUENCE [LARGE SCALE GENOMIC DNA]</scope>
    <source>
        <strain evidence="4 5">USDA 415</strain>
    </source>
</reference>
<gene>
    <name evidence="4" type="ORF">ABIF29_001983</name>
</gene>
<sequence length="523" mass="56830">MRELRSLSRLRGRAIACALDPSTDSSCPALCRASTSWFPREKDVDGRDKPGHDDVEIAPPSFSLPYAIALRLRGVKEGLPPPSTFHFSGIGLGDKLRSLGRSAGQPPAFVAMLMQTKRQTALSISLVLAAVLAAAPLRAQQAQTAAGNEIRIGNVMPYTGPLAAFATIGRAEAAYFDMVNEHGGINGRKVRFVSVDDSSNPKTAMEQTRDLVEKQDVLLMFGSFGTPSNLAVRKYLNENKVPQLFVASGDEAWAHPVTFPWTMGWQPTFRAEGRIYANYIQAAYPSRKIAVLWQNDQFGRDLFKGLQEGLGDTAGMIVADLAFDASETAIQNQIGILKNSGADILVFDGAPAIAARAIRVAADLDWHPVFILDNASASIASALRPAGLQNSLGVISTSFLKDAGDASWKDDPQIKAWLAFMDKYYPDGDKDDIYAVFGYAAADTLMQVLRQCGDDLSRENIMRQAASLKDYQSPIALPGIVINTGPKDFRPIKQMRLVQFDGNAWQPIGDVIDSAFTAVREDN</sequence>
<protein>
    <submittedName>
        <fullName evidence="4">Branched-chain amino acid transport system substrate-binding protein</fullName>
    </submittedName>
</protein>
<dbReference type="Gene3D" id="3.40.50.2300">
    <property type="match status" value="2"/>
</dbReference>
<feature type="domain" description="Leucine-binding protein" evidence="3">
    <location>
        <begin position="149"/>
        <end position="501"/>
    </location>
</feature>
<organism evidence="4 5">
    <name type="scientific">Bradyrhizobium elkanii</name>
    <dbReference type="NCBI Taxonomy" id="29448"/>
    <lineage>
        <taxon>Bacteria</taxon>
        <taxon>Pseudomonadati</taxon>
        <taxon>Pseudomonadota</taxon>
        <taxon>Alphaproteobacteria</taxon>
        <taxon>Hyphomicrobiales</taxon>
        <taxon>Nitrobacteraceae</taxon>
        <taxon>Bradyrhizobium</taxon>
    </lineage>
</organism>
<dbReference type="EMBL" id="JBGBZA010000002">
    <property type="protein sequence ID" value="MEY9315184.1"/>
    <property type="molecule type" value="Genomic_DNA"/>
</dbReference>
<dbReference type="Pfam" id="PF13458">
    <property type="entry name" value="Peripla_BP_6"/>
    <property type="match status" value="1"/>
</dbReference>